<evidence type="ECO:0000313" key="2">
    <source>
        <dbReference type="EMBL" id="JAD31739.1"/>
    </source>
</evidence>
<organism evidence="2">
    <name type="scientific">Arundo donax</name>
    <name type="common">Giant reed</name>
    <name type="synonym">Donax arundinaceus</name>
    <dbReference type="NCBI Taxonomy" id="35708"/>
    <lineage>
        <taxon>Eukaryota</taxon>
        <taxon>Viridiplantae</taxon>
        <taxon>Streptophyta</taxon>
        <taxon>Embryophyta</taxon>
        <taxon>Tracheophyta</taxon>
        <taxon>Spermatophyta</taxon>
        <taxon>Magnoliopsida</taxon>
        <taxon>Liliopsida</taxon>
        <taxon>Poales</taxon>
        <taxon>Poaceae</taxon>
        <taxon>PACMAD clade</taxon>
        <taxon>Arundinoideae</taxon>
        <taxon>Arundineae</taxon>
        <taxon>Arundo</taxon>
    </lineage>
</organism>
<name>A0A0A8YX71_ARUDO</name>
<dbReference type="EMBL" id="GBRH01266156">
    <property type="protein sequence ID" value="JAD31739.1"/>
    <property type="molecule type" value="Transcribed_RNA"/>
</dbReference>
<dbReference type="AlphaFoldDB" id="A0A0A8YX71"/>
<reference evidence="2" key="2">
    <citation type="journal article" date="2015" name="Data Brief">
        <title>Shoot transcriptome of the giant reed, Arundo donax.</title>
        <authorList>
            <person name="Barrero R.A."/>
            <person name="Guerrero F.D."/>
            <person name="Moolhuijzen P."/>
            <person name="Goolsby J.A."/>
            <person name="Tidwell J."/>
            <person name="Bellgard S.E."/>
            <person name="Bellgard M.I."/>
        </authorList>
    </citation>
    <scope>NUCLEOTIDE SEQUENCE</scope>
    <source>
        <tissue evidence="2">Shoot tissue taken approximately 20 cm above the soil surface</tissue>
    </source>
</reference>
<evidence type="ECO:0000256" key="1">
    <source>
        <dbReference type="SAM" id="MobiDB-lite"/>
    </source>
</evidence>
<proteinExistence type="predicted"/>
<protein>
    <submittedName>
        <fullName evidence="2">Uncharacterized protein</fullName>
    </submittedName>
</protein>
<reference evidence="2" key="1">
    <citation type="submission" date="2014-09" db="EMBL/GenBank/DDBJ databases">
        <authorList>
            <person name="Magalhaes I.L.F."/>
            <person name="Oliveira U."/>
            <person name="Santos F.R."/>
            <person name="Vidigal T.H.D.A."/>
            <person name="Brescovit A.D."/>
            <person name="Santos A.J."/>
        </authorList>
    </citation>
    <scope>NUCLEOTIDE SEQUENCE</scope>
    <source>
        <tissue evidence="2">Shoot tissue taken approximately 20 cm above the soil surface</tissue>
    </source>
</reference>
<accession>A0A0A8YX71</accession>
<feature type="region of interest" description="Disordered" evidence="1">
    <location>
        <begin position="1"/>
        <end position="21"/>
    </location>
</feature>
<sequence length="39" mass="4241">MSRGPQDQATEPFLPAQPRPPSAEVCALVICTNSEQRTN</sequence>